<name>A0A937XC04_UNCEI</name>
<dbReference type="GO" id="GO:0008483">
    <property type="term" value="F:transaminase activity"/>
    <property type="evidence" value="ECO:0007669"/>
    <property type="project" value="UniProtKB-KW"/>
</dbReference>
<gene>
    <name evidence="1" type="ORF">FJY75_07415</name>
</gene>
<accession>A0A937XC04</accession>
<keyword evidence="1" id="KW-0808">Transferase</keyword>
<reference evidence="1" key="1">
    <citation type="submission" date="2019-03" db="EMBL/GenBank/DDBJ databases">
        <title>Lake Tanganyika Metagenome-Assembled Genomes (MAGs).</title>
        <authorList>
            <person name="Tran P."/>
        </authorList>
    </citation>
    <scope>NUCLEOTIDE SEQUENCE</scope>
    <source>
        <strain evidence="1">M_DeepCast_400m_m2_100</strain>
    </source>
</reference>
<dbReference type="SUPFAM" id="SSF53383">
    <property type="entry name" value="PLP-dependent transferases"/>
    <property type="match status" value="1"/>
</dbReference>
<proteinExistence type="predicted"/>
<dbReference type="Gene3D" id="3.40.640.10">
    <property type="entry name" value="Type I PLP-dependent aspartate aminotransferase-like (Major domain)"/>
    <property type="match status" value="1"/>
</dbReference>
<dbReference type="InterPro" id="IPR015424">
    <property type="entry name" value="PyrdxlP-dep_Trfase"/>
</dbReference>
<dbReference type="Proteomes" id="UP000748308">
    <property type="component" value="Unassembled WGS sequence"/>
</dbReference>
<dbReference type="EMBL" id="VGIY01000162">
    <property type="protein sequence ID" value="MBM3317666.1"/>
    <property type="molecule type" value="Genomic_DNA"/>
</dbReference>
<dbReference type="AlphaFoldDB" id="A0A937XC04"/>
<dbReference type="GO" id="GO:0000271">
    <property type="term" value="P:polysaccharide biosynthetic process"/>
    <property type="evidence" value="ECO:0007669"/>
    <property type="project" value="TreeGrafter"/>
</dbReference>
<comment type="caution">
    <text evidence="1">The sequence shown here is derived from an EMBL/GenBank/DDBJ whole genome shotgun (WGS) entry which is preliminary data.</text>
</comment>
<dbReference type="InterPro" id="IPR000653">
    <property type="entry name" value="DegT/StrS_aminotransferase"/>
</dbReference>
<evidence type="ECO:0000313" key="1">
    <source>
        <dbReference type="EMBL" id="MBM3317666.1"/>
    </source>
</evidence>
<dbReference type="Pfam" id="PF01041">
    <property type="entry name" value="DegT_DnrJ_EryC1"/>
    <property type="match status" value="1"/>
</dbReference>
<protein>
    <submittedName>
        <fullName evidence="1">Aminotransferase class V-fold PLP-dependent enzyme</fullName>
    </submittedName>
</protein>
<sequence>MIPLIDLKAQYRALKPEIDAAIQGILDSAGFIGGPPVAEFERAWARYCEAPAAVGVANGTAALHLALCESGIRPGEEVVTVSHTFIATAEVARQCGATVKMVDIDPITYCMDPQALAAAIGPRTRVVIPVHLYGHPAPMDEIGDICSRQGLFVIEDA</sequence>
<dbReference type="PANTHER" id="PTHR30244">
    <property type="entry name" value="TRANSAMINASE"/>
    <property type="match status" value="1"/>
</dbReference>
<dbReference type="PANTHER" id="PTHR30244:SF42">
    <property type="entry name" value="UDP-2-ACETAMIDO-2-DEOXY-3-OXO-D-GLUCURONATE AMINOTRANSFERASE"/>
    <property type="match status" value="1"/>
</dbReference>
<dbReference type="InterPro" id="IPR015421">
    <property type="entry name" value="PyrdxlP-dep_Trfase_major"/>
</dbReference>
<evidence type="ECO:0000313" key="2">
    <source>
        <dbReference type="Proteomes" id="UP000748308"/>
    </source>
</evidence>
<feature type="non-terminal residue" evidence="1">
    <location>
        <position position="157"/>
    </location>
</feature>
<dbReference type="GO" id="GO:0030170">
    <property type="term" value="F:pyridoxal phosphate binding"/>
    <property type="evidence" value="ECO:0007669"/>
    <property type="project" value="TreeGrafter"/>
</dbReference>
<organism evidence="1 2">
    <name type="scientific">Eiseniibacteriota bacterium</name>
    <dbReference type="NCBI Taxonomy" id="2212470"/>
    <lineage>
        <taxon>Bacteria</taxon>
        <taxon>Candidatus Eiseniibacteriota</taxon>
    </lineage>
</organism>
<keyword evidence="1" id="KW-0032">Aminotransferase</keyword>